<dbReference type="EMBL" id="FXAM01000001">
    <property type="protein sequence ID" value="SMF96445.1"/>
    <property type="molecule type" value="Genomic_DNA"/>
</dbReference>
<dbReference type="Pfam" id="PF02321">
    <property type="entry name" value="OEP"/>
    <property type="match status" value="2"/>
</dbReference>
<dbReference type="AlphaFoldDB" id="A0A1Y6D9N8"/>
<sequence length="493" mass="51948">MTQATKPSGTAVALALLAGCAVGPDYVKPAAPAPEAFKEAQGWKPAQPRDHALPGAWWEIFGDPQLNALEQAATHDNFSIAQAEAQYRQAQALVQSAWSSFAPTGSATASTNRSRSASGQSVAVSGVRNLFNVALSASWEPDLWGAVRRQVESSEASAQASAATLQGVRLSVQATLAQDYFQLRALDAQKKVLDDTVAAYAKTLELTRNRYGVGVAAKADVVQAEMQLESARAQALDLGVQRAQLEHAVAVLTGKPPAALDLAAAPLTAKPPPVPVGLPSELLERRPDIAAAERQVAAANAKIGVAKAAYFPTLTLSASNGFQSYSLSSLFNAARRYWALGPASLSLLVFDGGARSAQMKQAIDAFDASAAAYRQTVLTGFQEVEDQLAALRILEQEYAVRAKAVKAARESVALTHNQYQAGTTGYLEVMVAQAAALDNEQAAVQVLGNRMVAAVLLVKALGGGWQASALPSPEQAGGEVEWYEYFPVPVPVR</sequence>
<dbReference type="PANTHER" id="PTHR30203:SF33">
    <property type="entry name" value="BLR4455 PROTEIN"/>
    <property type="match status" value="1"/>
</dbReference>
<protein>
    <submittedName>
        <fullName evidence="3">Efflux transporter, outer membrane factor (OMF) lipoprotein, NodT family</fullName>
    </submittedName>
</protein>
<dbReference type="Gene3D" id="1.20.1600.10">
    <property type="entry name" value="Outer membrane efflux proteins (OEP)"/>
    <property type="match status" value="1"/>
</dbReference>
<accession>A0A1Y6D9N8</accession>
<keyword evidence="4" id="KW-1185">Reference proteome</keyword>
<dbReference type="NCBIfam" id="TIGR01845">
    <property type="entry name" value="outer_NodT"/>
    <property type="match status" value="1"/>
</dbReference>
<keyword evidence="2 3" id="KW-0449">Lipoprotein</keyword>
<evidence type="ECO:0000256" key="1">
    <source>
        <dbReference type="ARBA" id="ARBA00007613"/>
    </source>
</evidence>
<keyword evidence="2" id="KW-0812">Transmembrane</keyword>
<dbReference type="SUPFAM" id="SSF56954">
    <property type="entry name" value="Outer membrane efflux proteins (OEP)"/>
    <property type="match status" value="1"/>
</dbReference>
<evidence type="ECO:0000313" key="3">
    <source>
        <dbReference type="EMBL" id="SMF96445.1"/>
    </source>
</evidence>
<dbReference type="GO" id="GO:0015562">
    <property type="term" value="F:efflux transmembrane transporter activity"/>
    <property type="evidence" value="ECO:0007669"/>
    <property type="project" value="InterPro"/>
</dbReference>
<dbReference type="InterPro" id="IPR010131">
    <property type="entry name" value="MdtP/NodT-like"/>
</dbReference>
<keyword evidence="2" id="KW-1134">Transmembrane beta strand</keyword>
<dbReference type="GO" id="GO:0009279">
    <property type="term" value="C:cell outer membrane"/>
    <property type="evidence" value="ECO:0007669"/>
    <property type="project" value="UniProtKB-SubCell"/>
</dbReference>
<dbReference type="InterPro" id="IPR003423">
    <property type="entry name" value="OMP_efflux"/>
</dbReference>
<proteinExistence type="inferred from homology"/>
<evidence type="ECO:0000313" key="4">
    <source>
        <dbReference type="Proteomes" id="UP000192923"/>
    </source>
</evidence>
<comment type="similarity">
    <text evidence="1 2">Belongs to the outer membrane factor (OMF) (TC 1.B.17) family.</text>
</comment>
<dbReference type="Gene3D" id="2.20.200.10">
    <property type="entry name" value="Outer membrane efflux proteins (OEP)"/>
    <property type="match status" value="1"/>
</dbReference>
<dbReference type="Proteomes" id="UP000192923">
    <property type="component" value="Unassembled WGS sequence"/>
</dbReference>
<organism evidence="3 4">
    <name type="scientific">Methylomagnum ishizawai</name>
    <dbReference type="NCBI Taxonomy" id="1760988"/>
    <lineage>
        <taxon>Bacteria</taxon>
        <taxon>Pseudomonadati</taxon>
        <taxon>Pseudomonadota</taxon>
        <taxon>Gammaproteobacteria</taxon>
        <taxon>Methylococcales</taxon>
        <taxon>Methylococcaceae</taxon>
        <taxon>Methylomagnum</taxon>
    </lineage>
</organism>
<dbReference type="PANTHER" id="PTHR30203">
    <property type="entry name" value="OUTER MEMBRANE CATION EFFLUX PROTEIN"/>
    <property type="match status" value="1"/>
</dbReference>
<keyword evidence="2" id="KW-0564">Palmitate</keyword>
<dbReference type="RefSeq" id="WP_085215330.1">
    <property type="nucleotide sequence ID" value="NZ_FXAM01000001.1"/>
</dbReference>
<dbReference type="OrthoDB" id="9770517at2"/>
<reference evidence="3 4" key="1">
    <citation type="submission" date="2016-12" db="EMBL/GenBank/DDBJ databases">
        <authorList>
            <person name="Song W.-J."/>
            <person name="Kurnit D.M."/>
        </authorList>
    </citation>
    <scope>NUCLEOTIDE SEQUENCE [LARGE SCALE GENOMIC DNA]</scope>
    <source>
        <strain evidence="3 4">175</strain>
    </source>
</reference>
<dbReference type="PROSITE" id="PS51257">
    <property type="entry name" value="PROKAR_LIPOPROTEIN"/>
    <property type="match status" value="1"/>
</dbReference>
<name>A0A1Y6D9N8_9GAMM</name>
<keyword evidence="2" id="KW-0472">Membrane</keyword>
<gene>
    <name evidence="3" type="ORF">SAMN02949497_3844</name>
</gene>
<comment type="subcellular location">
    <subcellularLocation>
        <location evidence="2">Cell outer membrane</location>
        <topology evidence="2">Lipid-anchor</topology>
    </subcellularLocation>
</comment>
<evidence type="ECO:0000256" key="2">
    <source>
        <dbReference type="RuleBase" id="RU362097"/>
    </source>
</evidence>
<dbReference type="STRING" id="1760988.SAMN02949497_3844"/>